<dbReference type="RefSeq" id="WP_067259973.1">
    <property type="nucleotide sequence ID" value="NZ_LWMW01000113.1"/>
</dbReference>
<reference evidence="3 4" key="1">
    <citation type="submission" date="2016-04" db="EMBL/GenBank/DDBJ databases">
        <title>Genome sequence of Methanobrevibacter cuticularis DSM 11139.</title>
        <authorList>
            <person name="Poehlein A."/>
            <person name="Seedorf H."/>
            <person name="Daniel R."/>
        </authorList>
    </citation>
    <scope>NUCLEOTIDE SEQUENCE [LARGE SCALE GENOMIC DNA]</scope>
    <source>
        <strain evidence="3 4">DSM 11139</strain>
    </source>
</reference>
<comment type="similarity">
    <text evidence="1">Belongs to the 4-hydroxybenzoyl-CoA thioesterase family.</text>
</comment>
<comment type="caution">
    <text evidence="3">The sequence shown here is derived from an EMBL/GenBank/DDBJ whole genome shotgun (WGS) entry which is preliminary data.</text>
</comment>
<keyword evidence="2" id="KW-0378">Hydrolase</keyword>
<dbReference type="InterPro" id="IPR050563">
    <property type="entry name" value="4-hydroxybenzoyl-CoA_TE"/>
</dbReference>
<organism evidence="3 4">
    <name type="scientific">Methanobrevibacter cuticularis</name>
    <dbReference type="NCBI Taxonomy" id="47311"/>
    <lineage>
        <taxon>Archaea</taxon>
        <taxon>Methanobacteriati</taxon>
        <taxon>Methanobacteriota</taxon>
        <taxon>Methanomada group</taxon>
        <taxon>Methanobacteria</taxon>
        <taxon>Methanobacteriales</taxon>
        <taxon>Methanobacteriaceae</taxon>
        <taxon>Methanobrevibacter</taxon>
    </lineage>
</organism>
<dbReference type="GO" id="GO:0047617">
    <property type="term" value="F:fatty acyl-CoA hydrolase activity"/>
    <property type="evidence" value="ECO:0007669"/>
    <property type="project" value="TreeGrafter"/>
</dbReference>
<dbReference type="PANTHER" id="PTHR31793:SF27">
    <property type="entry name" value="NOVEL THIOESTERASE SUPERFAMILY DOMAIN AND SAPOSIN A-TYPE DOMAIN CONTAINING PROTEIN (0610012H03RIK)"/>
    <property type="match status" value="1"/>
</dbReference>
<dbReference type="EMBL" id="LWMW01000113">
    <property type="protein sequence ID" value="KZX15629.1"/>
    <property type="molecule type" value="Genomic_DNA"/>
</dbReference>
<evidence type="ECO:0008006" key="5">
    <source>
        <dbReference type="Google" id="ProtNLM"/>
    </source>
</evidence>
<dbReference type="Proteomes" id="UP000077275">
    <property type="component" value="Unassembled WGS sequence"/>
</dbReference>
<name>A0A166DIB7_9EURY</name>
<proteinExistence type="inferred from homology"/>
<keyword evidence="4" id="KW-1185">Reference proteome</keyword>
<sequence length="134" mass="15833">MFKITVTPRFGDIDSLKHVTNTVVGDWFETGRNEIFRIFTPDLDTSYEKWKLIMVRTEFDFIDQMYYGFDVEIRTFIDKIGTSSFTVGHEAWQKGKLKSKGKAVIVHYDFIEQKSKPIPEEIKEKLRKHTCDEE</sequence>
<protein>
    <recommendedName>
        <fullName evidence="5">1,4-dihydroxy-2-naphthoyl-CoA hydrolase</fullName>
    </recommendedName>
</protein>
<evidence type="ECO:0000313" key="3">
    <source>
        <dbReference type="EMBL" id="KZX15629.1"/>
    </source>
</evidence>
<accession>A0A166DIB7</accession>
<dbReference type="STRING" id="47311.MBCUT_14020"/>
<evidence type="ECO:0000256" key="2">
    <source>
        <dbReference type="ARBA" id="ARBA00022801"/>
    </source>
</evidence>
<dbReference type="OrthoDB" id="56956at2157"/>
<evidence type="ECO:0000256" key="1">
    <source>
        <dbReference type="ARBA" id="ARBA00005953"/>
    </source>
</evidence>
<dbReference type="SUPFAM" id="SSF54637">
    <property type="entry name" value="Thioesterase/thiol ester dehydrase-isomerase"/>
    <property type="match status" value="1"/>
</dbReference>
<dbReference type="PATRIC" id="fig|47311.3.peg.1532"/>
<dbReference type="Gene3D" id="3.10.129.10">
    <property type="entry name" value="Hotdog Thioesterase"/>
    <property type="match status" value="1"/>
</dbReference>
<dbReference type="Pfam" id="PF13279">
    <property type="entry name" value="4HBT_2"/>
    <property type="match status" value="1"/>
</dbReference>
<dbReference type="InterPro" id="IPR029069">
    <property type="entry name" value="HotDog_dom_sf"/>
</dbReference>
<evidence type="ECO:0000313" key="4">
    <source>
        <dbReference type="Proteomes" id="UP000077275"/>
    </source>
</evidence>
<gene>
    <name evidence="3" type="ORF">MBCUT_14020</name>
</gene>
<dbReference type="CDD" id="cd00586">
    <property type="entry name" value="4HBT"/>
    <property type="match status" value="1"/>
</dbReference>
<dbReference type="PANTHER" id="PTHR31793">
    <property type="entry name" value="4-HYDROXYBENZOYL-COA THIOESTERASE FAMILY MEMBER"/>
    <property type="match status" value="1"/>
</dbReference>
<dbReference type="AlphaFoldDB" id="A0A166DIB7"/>